<dbReference type="Proteomes" id="UP001196765">
    <property type="component" value="Unassembled WGS sequence"/>
</dbReference>
<dbReference type="InterPro" id="IPR025408">
    <property type="entry name" value="DUF4134"/>
</dbReference>
<dbReference type="RefSeq" id="WP_217314934.1">
    <property type="nucleotide sequence ID" value="NZ_DAWCZU010000055.1"/>
</dbReference>
<name>A0AAW4N6Y6_9BACT</name>
<organism evidence="2 3">
    <name type="scientific">Segatella copri</name>
    <dbReference type="NCBI Taxonomy" id="165179"/>
    <lineage>
        <taxon>Bacteria</taxon>
        <taxon>Pseudomonadati</taxon>
        <taxon>Bacteroidota</taxon>
        <taxon>Bacteroidia</taxon>
        <taxon>Bacteroidales</taxon>
        <taxon>Prevotellaceae</taxon>
        <taxon>Segatella</taxon>
    </lineage>
</organism>
<dbReference type="EMBL" id="JAHOEI010000088">
    <property type="protein sequence ID" value="MBV3389004.1"/>
    <property type="molecule type" value="Genomic_DNA"/>
</dbReference>
<feature type="transmembrane region" description="Helical" evidence="1">
    <location>
        <begin position="6"/>
        <end position="22"/>
    </location>
</feature>
<protein>
    <submittedName>
        <fullName evidence="2">DUF4134 family protein</fullName>
    </submittedName>
</protein>
<accession>A0AAW4N6Y6</accession>
<gene>
    <name evidence="2" type="ORF">KSW82_14855</name>
</gene>
<comment type="caution">
    <text evidence="2">The sequence shown here is derived from an EMBL/GenBank/DDBJ whole genome shotgun (WGS) entry which is preliminary data.</text>
</comment>
<keyword evidence="1" id="KW-0472">Membrane</keyword>
<feature type="transmembrane region" description="Helical" evidence="1">
    <location>
        <begin position="34"/>
        <end position="51"/>
    </location>
</feature>
<evidence type="ECO:0000313" key="3">
    <source>
        <dbReference type="Proteomes" id="UP001196765"/>
    </source>
</evidence>
<proteinExistence type="predicted"/>
<reference evidence="2" key="1">
    <citation type="submission" date="2021-06" db="EMBL/GenBank/DDBJ databases">
        <title>Collection of gut derived symbiotic bacterial strains cultured from healthy donors.</title>
        <authorList>
            <person name="Lin H."/>
            <person name="Littmann E."/>
            <person name="Pamer E.G."/>
        </authorList>
    </citation>
    <scope>NUCLEOTIDE SEQUENCE</scope>
    <source>
        <strain evidence="2">MSK.21.74</strain>
    </source>
</reference>
<dbReference type="AlphaFoldDB" id="A0AAW4N6Y6"/>
<keyword evidence="1" id="KW-0812">Transmembrane</keyword>
<dbReference type="Pfam" id="PF13572">
    <property type="entry name" value="DUF4134"/>
    <property type="match status" value="1"/>
</dbReference>
<sequence length="52" mass="5677">MSNKCFLLAGIIAIIGAIEVIRRFRRMQDVKAPIFLTMGSCVLLLVAGIILS</sequence>
<keyword evidence="1" id="KW-1133">Transmembrane helix</keyword>
<evidence type="ECO:0000313" key="2">
    <source>
        <dbReference type="EMBL" id="MBV3389004.1"/>
    </source>
</evidence>
<evidence type="ECO:0000256" key="1">
    <source>
        <dbReference type="SAM" id="Phobius"/>
    </source>
</evidence>